<reference evidence="1 2" key="1">
    <citation type="submission" date="2016-11" db="EMBL/GenBank/DDBJ databases">
        <title>Genomic analysis of Caldithrix abyssi and proposal of a novel bacterial phylum Caldithrichaeota.</title>
        <authorList>
            <person name="Kublanov I."/>
            <person name="Sigalova O."/>
            <person name="Gavrilov S."/>
            <person name="Lebedinsky A."/>
            <person name="Ivanova N."/>
            <person name="Daum C."/>
            <person name="Reddy T."/>
            <person name="Klenk H.P."/>
            <person name="Goker M."/>
            <person name="Reva O."/>
            <person name="Miroshnichenko M."/>
            <person name="Kyprides N."/>
            <person name="Woyke T."/>
            <person name="Gelfand M."/>
        </authorList>
    </citation>
    <scope>NUCLEOTIDE SEQUENCE [LARGE SCALE GENOMIC DNA]</scope>
    <source>
        <strain evidence="1 2">LF13</strain>
    </source>
</reference>
<proteinExistence type="predicted"/>
<evidence type="ECO:0000313" key="1">
    <source>
        <dbReference type="EMBL" id="APF17782.1"/>
    </source>
</evidence>
<organism evidence="1 2">
    <name type="scientific">Caldithrix abyssi DSM 13497</name>
    <dbReference type="NCBI Taxonomy" id="880073"/>
    <lineage>
        <taxon>Bacteria</taxon>
        <taxon>Pseudomonadati</taxon>
        <taxon>Calditrichota</taxon>
        <taxon>Calditrichia</taxon>
        <taxon>Calditrichales</taxon>
        <taxon>Calditrichaceae</taxon>
        <taxon>Caldithrix</taxon>
    </lineage>
</organism>
<gene>
    <name evidence="1" type="ORF">Cabys_1033</name>
</gene>
<protein>
    <submittedName>
        <fullName evidence="1">Uncharacterized protein</fullName>
    </submittedName>
</protein>
<name>A0A1J1C5E0_CALAY</name>
<dbReference type="AlphaFoldDB" id="A0A1J1C5E0"/>
<accession>A0A1J1C5E0</accession>
<dbReference type="Proteomes" id="UP000183868">
    <property type="component" value="Chromosome"/>
</dbReference>
<sequence>MADFKIPKGRNDYSETGKTIFLPKGRNLKPFQRFRILEAVFEP</sequence>
<dbReference type="EMBL" id="CP018099">
    <property type="protein sequence ID" value="APF17782.1"/>
    <property type="molecule type" value="Genomic_DNA"/>
</dbReference>
<evidence type="ECO:0000313" key="2">
    <source>
        <dbReference type="Proteomes" id="UP000183868"/>
    </source>
</evidence>
<dbReference type="KEGG" id="caby:Cabys_1033"/>